<dbReference type="PANTHER" id="PTHR42941:SF1">
    <property type="entry name" value="SLL1037 PROTEIN"/>
    <property type="match status" value="1"/>
</dbReference>
<dbReference type="NCBIfam" id="TIGR02122">
    <property type="entry name" value="TRAP_TAXI"/>
    <property type="match status" value="1"/>
</dbReference>
<dbReference type="CDD" id="cd13568">
    <property type="entry name" value="PBP2_TAXI_TRAP_like_3"/>
    <property type="match status" value="1"/>
</dbReference>
<evidence type="ECO:0000313" key="2">
    <source>
        <dbReference type="EMBL" id="SMC21045.1"/>
    </source>
</evidence>
<dbReference type="Proteomes" id="UP000192783">
    <property type="component" value="Unassembled WGS sequence"/>
</dbReference>
<dbReference type="STRING" id="1121390.SAMN02746041_01109"/>
<dbReference type="InterPro" id="IPR011852">
    <property type="entry name" value="TRAP_TAXI"/>
</dbReference>
<feature type="chain" id="PRO_5012370828" description="TRAP transporter solute receptor, TAXI family" evidence="1">
    <location>
        <begin position="29"/>
        <end position="329"/>
    </location>
</feature>
<feature type="signal peptide" evidence="1">
    <location>
        <begin position="1"/>
        <end position="28"/>
    </location>
</feature>
<gene>
    <name evidence="2" type="ORF">SAMN02746041_01109</name>
</gene>
<dbReference type="SUPFAM" id="SSF53850">
    <property type="entry name" value="Periplasmic binding protein-like II"/>
    <property type="match status" value="1"/>
</dbReference>
<sequence length="329" mass="35798">MRRLFLLATIVMCASALIMGGLVVPAQAKTTFVTIGTGGITGVYYPTGGAICRIVNKKRDEYGIRCTVESTGGSVFNINAVLAGDLEFGICQSDRQYQAINGLAEWKDKGPQKDLRAIFSIHPESITLVAAEDAGIKSIKDLKGKRVNIGNPGSGQRQNSIDALTAFGINWEKDIHAEQVKAAEAPGLLQDGRIDAFFYTVGHPSGAIKEATAGRRKVRIVPIEGPELQALLNKYPYYAKATIPIKFYPRATNKEDVPTFGVKATFVTSAKVPEKVVYAIVKEVFDNLEAFKKLHPAYSVLTKENMLEGLSAPFHPGALKYYKEVGLMK</sequence>
<dbReference type="PANTHER" id="PTHR42941">
    <property type="entry name" value="SLL1037 PROTEIN"/>
    <property type="match status" value="1"/>
</dbReference>
<protein>
    <recommendedName>
        <fullName evidence="4">TRAP transporter solute receptor, TAXI family</fullName>
    </recommendedName>
</protein>
<reference evidence="2 3" key="1">
    <citation type="submission" date="2017-04" db="EMBL/GenBank/DDBJ databases">
        <authorList>
            <person name="Afonso C.L."/>
            <person name="Miller P.J."/>
            <person name="Scott M.A."/>
            <person name="Spackman E."/>
            <person name="Goraichik I."/>
            <person name="Dimitrov K.M."/>
            <person name="Suarez D.L."/>
            <person name="Swayne D.E."/>
        </authorList>
    </citation>
    <scope>NUCLEOTIDE SEQUENCE [LARGE SCALE GENOMIC DNA]</scope>
    <source>
        <strain evidence="2 3">DSM 13146</strain>
    </source>
</reference>
<proteinExistence type="predicted"/>
<keyword evidence="1" id="KW-0732">Signal</keyword>
<evidence type="ECO:0008006" key="4">
    <source>
        <dbReference type="Google" id="ProtNLM"/>
    </source>
</evidence>
<evidence type="ECO:0000313" key="3">
    <source>
        <dbReference type="Proteomes" id="UP000192783"/>
    </source>
</evidence>
<accession>A0A1W1XAJ1</accession>
<dbReference type="OrthoDB" id="9780180at2"/>
<dbReference type="RefSeq" id="WP_084056874.1">
    <property type="nucleotide sequence ID" value="NZ_FWXF01000004.1"/>
</dbReference>
<name>A0A1W1XAJ1_9BACT</name>
<dbReference type="EMBL" id="FWXF01000004">
    <property type="protein sequence ID" value="SMC21045.1"/>
    <property type="molecule type" value="Genomic_DNA"/>
</dbReference>
<keyword evidence="3" id="KW-1185">Reference proteome</keyword>
<evidence type="ECO:0000256" key="1">
    <source>
        <dbReference type="SAM" id="SignalP"/>
    </source>
</evidence>
<dbReference type="Pfam" id="PF16868">
    <property type="entry name" value="NMT1_3"/>
    <property type="match status" value="1"/>
</dbReference>
<dbReference type="AlphaFoldDB" id="A0A1W1XAJ1"/>
<dbReference type="Gene3D" id="3.40.190.10">
    <property type="entry name" value="Periplasmic binding protein-like II"/>
    <property type="match status" value="2"/>
</dbReference>
<organism evidence="2 3">
    <name type="scientific">Desulfacinum hydrothermale DSM 13146</name>
    <dbReference type="NCBI Taxonomy" id="1121390"/>
    <lineage>
        <taxon>Bacteria</taxon>
        <taxon>Pseudomonadati</taxon>
        <taxon>Thermodesulfobacteriota</taxon>
        <taxon>Syntrophobacteria</taxon>
        <taxon>Syntrophobacterales</taxon>
        <taxon>Syntrophobacteraceae</taxon>
        <taxon>Desulfacinum</taxon>
    </lineage>
</organism>